<evidence type="ECO:0000313" key="8">
    <source>
        <dbReference type="EMBL" id="WQF79396.1"/>
    </source>
</evidence>
<evidence type="ECO:0000313" key="9">
    <source>
        <dbReference type="Proteomes" id="UP001322277"/>
    </source>
</evidence>
<feature type="transmembrane region" description="Helical" evidence="7">
    <location>
        <begin position="230"/>
        <end position="251"/>
    </location>
</feature>
<dbReference type="GO" id="GO:0015123">
    <property type="term" value="F:acetate transmembrane transporter activity"/>
    <property type="evidence" value="ECO:0007669"/>
    <property type="project" value="TreeGrafter"/>
</dbReference>
<evidence type="ECO:0000256" key="7">
    <source>
        <dbReference type="SAM" id="Phobius"/>
    </source>
</evidence>
<sequence length="275" mass="29697">MSAYSPAQNGASEKGIESVRPETTLERSETVQINGARFPAPRPLPTAATSLPIGAFATTLTTLSLSLMEWRGVTTTNVYIANFFFLAAFGLLISAQWELTAGNGFGYSVFSAFGMLARRRRGSSLGFTWLIVTYTRTPGLFYAGYGAILTPSFGVAAAYGDDIQQYNNALGLFMIIWSVFVLAYLVASLPTNVVYILIFVFVELAFVAVAASYFAAADGKQAASTGLKKAGGAFAFLAGLVGWYLTFHLLLKDSVVELPLGDTSQYFPKTRKRQE</sequence>
<dbReference type="AlphaFoldDB" id="A0AAX4I854"/>
<comment type="subcellular location">
    <subcellularLocation>
        <location evidence="1">Membrane</location>
        <topology evidence="1">Multi-pass membrane protein</topology>
    </subcellularLocation>
</comment>
<organism evidence="8 9">
    <name type="scientific">Colletotrichum destructivum</name>
    <dbReference type="NCBI Taxonomy" id="34406"/>
    <lineage>
        <taxon>Eukaryota</taxon>
        <taxon>Fungi</taxon>
        <taxon>Dikarya</taxon>
        <taxon>Ascomycota</taxon>
        <taxon>Pezizomycotina</taxon>
        <taxon>Sordariomycetes</taxon>
        <taxon>Hypocreomycetidae</taxon>
        <taxon>Glomerellales</taxon>
        <taxon>Glomerellaceae</taxon>
        <taxon>Colletotrichum</taxon>
        <taxon>Colletotrichum destructivum species complex</taxon>
    </lineage>
</organism>
<dbReference type="PANTHER" id="PTHR31123:SF7">
    <property type="entry name" value="MARVEL DOMAIN-CONTAINING PROTEIN"/>
    <property type="match status" value="1"/>
</dbReference>
<dbReference type="Pfam" id="PF01184">
    <property type="entry name" value="Gpr1_Fun34_YaaH"/>
    <property type="match status" value="2"/>
</dbReference>
<feature type="region of interest" description="Disordered" evidence="6">
    <location>
        <begin position="1"/>
        <end position="25"/>
    </location>
</feature>
<feature type="transmembrane region" description="Helical" evidence="7">
    <location>
        <begin position="166"/>
        <end position="187"/>
    </location>
</feature>
<keyword evidence="5 7" id="KW-0472">Membrane</keyword>
<evidence type="ECO:0000256" key="6">
    <source>
        <dbReference type="SAM" id="MobiDB-lite"/>
    </source>
</evidence>
<gene>
    <name evidence="8" type="ORF">CDEST_04410</name>
</gene>
<dbReference type="InterPro" id="IPR051633">
    <property type="entry name" value="AceTr"/>
</dbReference>
<dbReference type="KEGG" id="cdet:87940913"/>
<dbReference type="PANTHER" id="PTHR31123">
    <property type="entry name" value="ACCUMULATION OF DYADS PROTEIN 2-RELATED"/>
    <property type="match status" value="1"/>
</dbReference>
<reference evidence="9" key="1">
    <citation type="journal article" date="2023" name="bioRxiv">
        <title>Complete genome of the Medicago anthracnose fungus, Colletotrichum destructivum, reveals a mini-chromosome-like region within a core chromosome.</title>
        <authorList>
            <person name="Lapalu N."/>
            <person name="Simon A."/>
            <person name="Lu A."/>
            <person name="Plaumann P.-L."/>
            <person name="Amselem J."/>
            <person name="Pigne S."/>
            <person name="Auger A."/>
            <person name="Koch C."/>
            <person name="Dallery J.-F."/>
            <person name="O'Connell R.J."/>
        </authorList>
    </citation>
    <scope>NUCLEOTIDE SEQUENCE [LARGE SCALE GENOMIC DNA]</scope>
    <source>
        <strain evidence="9">CBS 520.97</strain>
    </source>
</reference>
<evidence type="ECO:0000256" key="1">
    <source>
        <dbReference type="ARBA" id="ARBA00004141"/>
    </source>
</evidence>
<dbReference type="RefSeq" id="XP_062776620.1">
    <property type="nucleotide sequence ID" value="XM_062920569.1"/>
</dbReference>
<keyword evidence="3 7" id="KW-0812">Transmembrane</keyword>
<feature type="transmembrane region" description="Helical" evidence="7">
    <location>
        <begin position="79"/>
        <end position="97"/>
    </location>
</feature>
<evidence type="ECO:0000256" key="3">
    <source>
        <dbReference type="ARBA" id="ARBA00022692"/>
    </source>
</evidence>
<feature type="transmembrane region" description="Helical" evidence="7">
    <location>
        <begin position="193"/>
        <end position="218"/>
    </location>
</feature>
<proteinExistence type="inferred from homology"/>
<feature type="compositionally biased region" description="Polar residues" evidence="6">
    <location>
        <begin position="1"/>
        <end position="11"/>
    </location>
</feature>
<evidence type="ECO:0000256" key="4">
    <source>
        <dbReference type="ARBA" id="ARBA00022989"/>
    </source>
</evidence>
<comment type="similarity">
    <text evidence="2">Belongs to the acetate uptake transporter (AceTr) (TC 2.A.96) family.</text>
</comment>
<accession>A0AAX4I854</accession>
<feature type="compositionally biased region" description="Basic and acidic residues" evidence="6">
    <location>
        <begin position="14"/>
        <end position="25"/>
    </location>
</feature>
<dbReference type="GO" id="GO:0005886">
    <property type="term" value="C:plasma membrane"/>
    <property type="evidence" value="ECO:0007669"/>
    <property type="project" value="TreeGrafter"/>
</dbReference>
<dbReference type="Proteomes" id="UP001322277">
    <property type="component" value="Chromosome 3"/>
</dbReference>
<keyword evidence="9" id="KW-1185">Reference proteome</keyword>
<keyword evidence="4 7" id="KW-1133">Transmembrane helix</keyword>
<name>A0AAX4I854_9PEZI</name>
<dbReference type="EMBL" id="CP137307">
    <property type="protein sequence ID" value="WQF79396.1"/>
    <property type="molecule type" value="Genomic_DNA"/>
</dbReference>
<feature type="transmembrane region" description="Helical" evidence="7">
    <location>
        <begin position="139"/>
        <end position="159"/>
    </location>
</feature>
<dbReference type="GeneID" id="87940913"/>
<evidence type="ECO:0000256" key="5">
    <source>
        <dbReference type="ARBA" id="ARBA00023136"/>
    </source>
</evidence>
<dbReference type="InterPro" id="IPR000791">
    <property type="entry name" value="Gpr1/Fun34/SatP-like"/>
</dbReference>
<feature type="transmembrane region" description="Helical" evidence="7">
    <location>
        <begin position="47"/>
        <end position="67"/>
    </location>
</feature>
<protein>
    <submittedName>
        <fullName evidence="8">Acetate transporter GPR1/Ato2/SatP</fullName>
    </submittedName>
</protein>
<evidence type="ECO:0000256" key="2">
    <source>
        <dbReference type="ARBA" id="ARBA00005587"/>
    </source>
</evidence>